<dbReference type="Proteomes" id="UP001183202">
    <property type="component" value="Unassembled WGS sequence"/>
</dbReference>
<keyword evidence="8" id="KW-1185">Reference proteome</keyword>
<name>A0ABU2NIK0_9PSEU</name>
<dbReference type="Pfam" id="PF00355">
    <property type="entry name" value="Rieske"/>
    <property type="match status" value="1"/>
</dbReference>
<dbReference type="Pfam" id="PF19112">
    <property type="entry name" value="VanA_C"/>
    <property type="match status" value="1"/>
</dbReference>
<evidence type="ECO:0000256" key="1">
    <source>
        <dbReference type="ARBA" id="ARBA00022714"/>
    </source>
</evidence>
<dbReference type="PANTHER" id="PTHR21266:SF60">
    <property type="entry name" value="3-KETOSTEROID-9-ALPHA-MONOOXYGENASE, OXYGENASE COMPONENT"/>
    <property type="match status" value="1"/>
</dbReference>
<sequence>MNTPGNGFAHDDDVNYPLNCWYVAATSGEVGRTMLTREILGRPVLLYRQESGEVVALTDICPHRGTQLSTGQLDGDRVVCGYHGFEFGPDGRCVRVPSQAHVPFGASVRAFPVVEEAPVVWIWMGDPAKATRREPPRLPWLHEDGWDVFAGQLEVEANYLALHDNSLDFTHLPYVHKELSPKGYVSLPPPLDIAVSEFSVSYSRSFPPGPLPKWQVTATGLDPAGDYEIRESGQFVSPALHVVHMDILVPGPVSEGDQQAYLRPWIRGFTPVNPYRTHVFYWVARNYRRGSAEVTAHLRAVHERILHEDKHVIESMQSHAGHYGARSDLTLVNADVAAVKAHEIVSTMLVRERAGSLNVRRPFPARTGRF</sequence>
<comment type="caution">
    <text evidence="7">The sequence shown here is derived from an EMBL/GenBank/DDBJ whole genome shotgun (WGS) entry which is preliminary data.</text>
</comment>
<keyword evidence="1" id="KW-0001">2Fe-2S</keyword>
<protein>
    <submittedName>
        <fullName evidence="7">Aromatic ring-hydroxylating dioxygenase subunit alpha</fullName>
    </submittedName>
</protein>
<dbReference type="InterPro" id="IPR044043">
    <property type="entry name" value="VanA_C_cat"/>
</dbReference>
<dbReference type="InterPro" id="IPR017941">
    <property type="entry name" value="Rieske_2Fe-2S"/>
</dbReference>
<evidence type="ECO:0000313" key="7">
    <source>
        <dbReference type="EMBL" id="MDT0353793.1"/>
    </source>
</evidence>
<dbReference type="GO" id="GO:0051213">
    <property type="term" value="F:dioxygenase activity"/>
    <property type="evidence" value="ECO:0007669"/>
    <property type="project" value="UniProtKB-KW"/>
</dbReference>
<evidence type="ECO:0000313" key="8">
    <source>
        <dbReference type="Proteomes" id="UP001183202"/>
    </source>
</evidence>
<dbReference type="RefSeq" id="WP_311560304.1">
    <property type="nucleotide sequence ID" value="NZ_JAVREJ010000045.1"/>
</dbReference>
<evidence type="ECO:0000256" key="3">
    <source>
        <dbReference type="ARBA" id="ARBA00023002"/>
    </source>
</evidence>
<dbReference type="EMBL" id="JAVREJ010000045">
    <property type="protein sequence ID" value="MDT0353793.1"/>
    <property type="molecule type" value="Genomic_DNA"/>
</dbReference>
<organism evidence="7 8">
    <name type="scientific">Pseudonocardia charpentierae</name>
    <dbReference type="NCBI Taxonomy" id="3075545"/>
    <lineage>
        <taxon>Bacteria</taxon>
        <taxon>Bacillati</taxon>
        <taxon>Actinomycetota</taxon>
        <taxon>Actinomycetes</taxon>
        <taxon>Pseudonocardiales</taxon>
        <taxon>Pseudonocardiaceae</taxon>
        <taxon>Pseudonocardia</taxon>
    </lineage>
</organism>
<keyword evidence="4" id="KW-0408">Iron</keyword>
<feature type="domain" description="Rieske" evidence="6">
    <location>
        <begin position="21"/>
        <end position="122"/>
    </location>
</feature>
<dbReference type="SUPFAM" id="SSF50022">
    <property type="entry name" value="ISP domain"/>
    <property type="match status" value="1"/>
</dbReference>
<keyword evidence="7" id="KW-0223">Dioxygenase</keyword>
<dbReference type="SUPFAM" id="SSF55961">
    <property type="entry name" value="Bet v1-like"/>
    <property type="match status" value="1"/>
</dbReference>
<reference evidence="8" key="1">
    <citation type="submission" date="2023-07" db="EMBL/GenBank/DDBJ databases">
        <title>30 novel species of actinomycetes from the DSMZ collection.</title>
        <authorList>
            <person name="Nouioui I."/>
        </authorList>
    </citation>
    <scope>NUCLEOTIDE SEQUENCE [LARGE SCALE GENOMIC DNA]</scope>
    <source>
        <strain evidence="8">DSM 45834</strain>
    </source>
</reference>
<dbReference type="PANTHER" id="PTHR21266">
    <property type="entry name" value="IRON-SULFUR DOMAIN CONTAINING PROTEIN"/>
    <property type="match status" value="1"/>
</dbReference>
<evidence type="ECO:0000256" key="5">
    <source>
        <dbReference type="ARBA" id="ARBA00023014"/>
    </source>
</evidence>
<evidence type="ECO:0000259" key="6">
    <source>
        <dbReference type="PROSITE" id="PS51296"/>
    </source>
</evidence>
<evidence type="ECO:0000256" key="4">
    <source>
        <dbReference type="ARBA" id="ARBA00023004"/>
    </source>
</evidence>
<proteinExistence type="predicted"/>
<accession>A0ABU2NIK0</accession>
<dbReference type="Gene3D" id="3.90.380.10">
    <property type="entry name" value="Naphthalene 1,2-dioxygenase Alpha Subunit, Chain A, domain 1"/>
    <property type="match status" value="1"/>
</dbReference>
<dbReference type="InterPro" id="IPR036922">
    <property type="entry name" value="Rieske_2Fe-2S_sf"/>
</dbReference>
<dbReference type="PROSITE" id="PS51296">
    <property type="entry name" value="RIESKE"/>
    <property type="match status" value="1"/>
</dbReference>
<keyword evidence="2" id="KW-0479">Metal-binding</keyword>
<dbReference type="Gene3D" id="2.102.10.10">
    <property type="entry name" value="Rieske [2Fe-2S] iron-sulphur domain"/>
    <property type="match status" value="1"/>
</dbReference>
<gene>
    <name evidence="7" type="ORF">RM445_30330</name>
</gene>
<dbReference type="InterPro" id="IPR050584">
    <property type="entry name" value="Cholesterol_7-desaturase"/>
</dbReference>
<keyword evidence="5" id="KW-0411">Iron-sulfur</keyword>
<evidence type="ECO:0000256" key="2">
    <source>
        <dbReference type="ARBA" id="ARBA00022723"/>
    </source>
</evidence>
<keyword evidence="3" id="KW-0560">Oxidoreductase</keyword>